<proteinExistence type="predicted"/>
<protein>
    <submittedName>
        <fullName evidence="1">22589_t:CDS:1</fullName>
    </submittedName>
</protein>
<dbReference type="Proteomes" id="UP000789405">
    <property type="component" value="Unassembled WGS sequence"/>
</dbReference>
<sequence length="112" mass="13054">NEDGSNETTQSSQESSFEYRNEFKIFSKQSNVKFEGTHKEILNYSLGEEIKKSEFICYNFSEFSNFKKIGEGGYCQVKKAYCKSRSKMIALKSLKSKMISNKCVCEEFIREF</sequence>
<dbReference type="OrthoDB" id="2425919at2759"/>
<name>A0A9N9JB36_9GLOM</name>
<comment type="caution">
    <text evidence="1">The sequence shown here is derived from an EMBL/GenBank/DDBJ whole genome shotgun (WGS) entry which is preliminary data.</text>
</comment>
<dbReference type="Gene3D" id="3.30.200.20">
    <property type="entry name" value="Phosphorylase Kinase, domain 1"/>
    <property type="match status" value="1"/>
</dbReference>
<dbReference type="AlphaFoldDB" id="A0A9N9JB36"/>
<organism evidence="1 2">
    <name type="scientific">Dentiscutata erythropus</name>
    <dbReference type="NCBI Taxonomy" id="1348616"/>
    <lineage>
        <taxon>Eukaryota</taxon>
        <taxon>Fungi</taxon>
        <taxon>Fungi incertae sedis</taxon>
        <taxon>Mucoromycota</taxon>
        <taxon>Glomeromycotina</taxon>
        <taxon>Glomeromycetes</taxon>
        <taxon>Diversisporales</taxon>
        <taxon>Gigasporaceae</taxon>
        <taxon>Dentiscutata</taxon>
    </lineage>
</organism>
<evidence type="ECO:0000313" key="2">
    <source>
        <dbReference type="Proteomes" id="UP000789405"/>
    </source>
</evidence>
<reference evidence="1" key="1">
    <citation type="submission" date="2021-06" db="EMBL/GenBank/DDBJ databases">
        <authorList>
            <person name="Kallberg Y."/>
            <person name="Tangrot J."/>
            <person name="Rosling A."/>
        </authorList>
    </citation>
    <scope>NUCLEOTIDE SEQUENCE</scope>
    <source>
        <strain evidence="1">MA453B</strain>
    </source>
</reference>
<evidence type="ECO:0000313" key="1">
    <source>
        <dbReference type="EMBL" id="CAG8773767.1"/>
    </source>
</evidence>
<feature type="non-terminal residue" evidence="1">
    <location>
        <position position="112"/>
    </location>
</feature>
<dbReference type="EMBL" id="CAJVPY010019993">
    <property type="protein sequence ID" value="CAG8773767.1"/>
    <property type="molecule type" value="Genomic_DNA"/>
</dbReference>
<dbReference type="InterPro" id="IPR011009">
    <property type="entry name" value="Kinase-like_dom_sf"/>
</dbReference>
<accession>A0A9N9JB36</accession>
<keyword evidence="2" id="KW-1185">Reference proteome</keyword>
<gene>
    <name evidence="1" type="ORF">DERYTH_LOCUS18945</name>
</gene>
<dbReference type="SUPFAM" id="SSF56112">
    <property type="entry name" value="Protein kinase-like (PK-like)"/>
    <property type="match status" value="1"/>
</dbReference>